<proteinExistence type="predicted"/>
<keyword evidence="1" id="KW-1133">Transmembrane helix</keyword>
<organism evidence="2 3">
    <name type="scientific">Kitasatospora nipponensis</name>
    <dbReference type="NCBI Taxonomy" id="258049"/>
    <lineage>
        <taxon>Bacteria</taxon>
        <taxon>Bacillati</taxon>
        <taxon>Actinomycetota</taxon>
        <taxon>Actinomycetes</taxon>
        <taxon>Kitasatosporales</taxon>
        <taxon>Streptomycetaceae</taxon>
        <taxon>Kitasatospora</taxon>
    </lineage>
</organism>
<dbReference type="PANTHER" id="PTHR37488">
    <property type="entry name" value="DUF1275 DOMAIN-CONTAINING PROTEIN"/>
    <property type="match status" value="1"/>
</dbReference>
<comment type="caution">
    <text evidence="2">The sequence shown here is derived from an EMBL/GenBank/DDBJ whole genome shotgun (WGS) entry which is preliminary data.</text>
</comment>
<accession>A0ABP4HLB3</accession>
<dbReference type="Proteomes" id="UP001500037">
    <property type="component" value="Unassembled WGS sequence"/>
</dbReference>
<keyword evidence="1" id="KW-0812">Transmembrane</keyword>
<feature type="transmembrane region" description="Helical" evidence="1">
    <location>
        <begin position="57"/>
        <end position="90"/>
    </location>
</feature>
<feature type="transmembrane region" description="Helical" evidence="1">
    <location>
        <begin position="102"/>
        <end position="123"/>
    </location>
</feature>
<evidence type="ECO:0000313" key="2">
    <source>
        <dbReference type="EMBL" id="GAA1266859.1"/>
    </source>
</evidence>
<feature type="transmembrane region" description="Helical" evidence="1">
    <location>
        <begin position="192"/>
        <end position="210"/>
    </location>
</feature>
<dbReference type="InterPro" id="IPR010699">
    <property type="entry name" value="DUF1275"/>
</dbReference>
<dbReference type="PANTHER" id="PTHR37488:SF2">
    <property type="entry name" value="DUF1275 DOMAIN-CONTAINING PROTEIN"/>
    <property type="match status" value="1"/>
</dbReference>
<evidence type="ECO:0000313" key="3">
    <source>
        <dbReference type="Proteomes" id="UP001500037"/>
    </source>
</evidence>
<keyword evidence="3" id="KW-1185">Reference proteome</keyword>
<name>A0ABP4HLB3_9ACTN</name>
<feature type="transmembrane region" description="Helical" evidence="1">
    <location>
        <begin position="135"/>
        <end position="159"/>
    </location>
</feature>
<evidence type="ECO:0000256" key="1">
    <source>
        <dbReference type="SAM" id="Phobius"/>
    </source>
</evidence>
<dbReference type="EMBL" id="BAAALF010000179">
    <property type="protein sequence ID" value="GAA1266859.1"/>
    <property type="molecule type" value="Genomic_DNA"/>
</dbReference>
<gene>
    <name evidence="2" type="ORF">GCM10009665_64740</name>
</gene>
<keyword evidence="1" id="KW-0472">Membrane</keyword>
<dbReference type="RefSeq" id="WP_344445686.1">
    <property type="nucleotide sequence ID" value="NZ_BAAALF010000179.1"/>
</dbReference>
<dbReference type="Pfam" id="PF06912">
    <property type="entry name" value="DUF1275"/>
    <property type="match status" value="1"/>
</dbReference>
<reference evidence="3" key="1">
    <citation type="journal article" date="2019" name="Int. J. Syst. Evol. Microbiol.">
        <title>The Global Catalogue of Microorganisms (GCM) 10K type strain sequencing project: providing services to taxonomists for standard genome sequencing and annotation.</title>
        <authorList>
            <consortium name="The Broad Institute Genomics Platform"/>
            <consortium name="The Broad Institute Genome Sequencing Center for Infectious Disease"/>
            <person name="Wu L."/>
            <person name="Ma J."/>
        </authorList>
    </citation>
    <scope>NUCLEOTIDE SEQUENCE [LARGE SCALE GENOMIC DNA]</scope>
    <source>
        <strain evidence="3">JCM 13004</strain>
    </source>
</reference>
<protein>
    <submittedName>
        <fullName evidence="2">YoaK family protein</fullName>
    </submittedName>
</protein>
<feature type="transmembrane region" description="Helical" evidence="1">
    <location>
        <begin position="216"/>
        <end position="236"/>
    </location>
</feature>
<sequence>MRSLLRGAWHTVVPGPGDRHGPLPPMLLGLTVLSGVIDAVSYLTMDHVFVANQTGNVAFLAFALTGAPGFSIAASVIALAFFAVGSFVGGRLVRTVGHRSRALLRGALVETALLGAATAVVAVDSAPGPLHAHPYRYLAIALTALAMGVQNAVVQVLAVPDLTTNVMTKTIAGLFTDSAVGGRLEERAGRQVLSVLALAVGAVLGAALVLHTNATAAVATAAALAVAVGLAAARYARSTAPWTGSP</sequence>
<feature type="transmembrane region" description="Helical" evidence="1">
    <location>
        <begin position="26"/>
        <end position="45"/>
    </location>
</feature>